<dbReference type="OrthoDB" id="9801120at2"/>
<proteinExistence type="predicted"/>
<keyword evidence="6" id="KW-0411">Iron-sulfur</keyword>
<dbReference type="InterPro" id="IPR058240">
    <property type="entry name" value="rSAM_sf"/>
</dbReference>
<comment type="caution">
    <text evidence="8">The sequence shown here is derived from an EMBL/GenBank/DDBJ whole genome shotgun (WGS) entry which is preliminary data.</text>
</comment>
<reference evidence="8 9" key="1">
    <citation type="submission" date="2016-08" db="EMBL/GenBank/DDBJ databases">
        <authorList>
            <person name="Seilhamer J.J."/>
        </authorList>
    </citation>
    <scope>NUCLEOTIDE SEQUENCE [LARGE SCALE GENOMIC DNA]</scope>
    <source>
        <strain evidence="8 9">KCTC 42603</strain>
    </source>
</reference>
<dbReference type="PANTHER" id="PTHR43583">
    <property type="entry name" value="2-IMINOACETATE SYNTHASE"/>
    <property type="match status" value="1"/>
</dbReference>
<dbReference type="InterPro" id="IPR012726">
    <property type="entry name" value="ThiH"/>
</dbReference>
<keyword evidence="9" id="KW-1185">Reference proteome</keyword>
<keyword evidence="5" id="KW-0408">Iron</keyword>
<evidence type="ECO:0000313" key="8">
    <source>
        <dbReference type="EMBL" id="OFC70260.1"/>
    </source>
</evidence>
<dbReference type="InterPro" id="IPR010722">
    <property type="entry name" value="BATS_dom"/>
</dbReference>
<dbReference type="NCBIfam" id="TIGR02351">
    <property type="entry name" value="thiH"/>
    <property type="match status" value="1"/>
</dbReference>
<evidence type="ECO:0000256" key="4">
    <source>
        <dbReference type="ARBA" id="ARBA00022723"/>
    </source>
</evidence>
<dbReference type="SFLD" id="SFLDG01081">
    <property type="entry name" value="cleavage_of_the_Ca-Cb_bond_in"/>
    <property type="match status" value="1"/>
</dbReference>
<keyword evidence="2" id="KW-0004">4Fe-4S</keyword>
<dbReference type="InterPro" id="IPR007197">
    <property type="entry name" value="rSAM"/>
</dbReference>
<dbReference type="EMBL" id="MDHN01000029">
    <property type="protein sequence ID" value="OFC70260.1"/>
    <property type="molecule type" value="Genomic_DNA"/>
</dbReference>
<name>A0A1E7Z9Q9_9ALTE</name>
<dbReference type="PROSITE" id="PS51918">
    <property type="entry name" value="RADICAL_SAM"/>
    <property type="match status" value="1"/>
</dbReference>
<evidence type="ECO:0000256" key="6">
    <source>
        <dbReference type="ARBA" id="ARBA00023014"/>
    </source>
</evidence>
<comment type="cofactor">
    <cofactor evidence="1">
        <name>[4Fe-4S] cluster</name>
        <dbReference type="ChEBI" id="CHEBI:49883"/>
    </cofactor>
</comment>
<dbReference type="AlphaFoldDB" id="A0A1E7Z9Q9"/>
<dbReference type="SFLD" id="SFLDF00301">
    <property type="entry name" value="2-iminoacetate_synthase_(ThiH)"/>
    <property type="match status" value="1"/>
</dbReference>
<dbReference type="GO" id="GO:0005506">
    <property type="term" value="F:iron ion binding"/>
    <property type="evidence" value="ECO:0007669"/>
    <property type="project" value="InterPro"/>
</dbReference>
<dbReference type="STRING" id="1656094.BFC18_13850"/>
<dbReference type="CDD" id="cd01335">
    <property type="entry name" value="Radical_SAM"/>
    <property type="match status" value="1"/>
</dbReference>
<dbReference type="Pfam" id="PF04055">
    <property type="entry name" value="Radical_SAM"/>
    <property type="match status" value="1"/>
</dbReference>
<accession>A0A1E7Z9Q9</accession>
<evidence type="ECO:0000259" key="7">
    <source>
        <dbReference type="PROSITE" id="PS51918"/>
    </source>
</evidence>
<dbReference type="Pfam" id="PF06968">
    <property type="entry name" value="BATS"/>
    <property type="match status" value="1"/>
</dbReference>
<evidence type="ECO:0000256" key="5">
    <source>
        <dbReference type="ARBA" id="ARBA00023004"/>
    </source>
</evidence>
<dbReference type="InterPro" id="IPR034428">
    <property type="entry name" value="ThiH/NoCL/HydG-like"/>
</dbReference>
<organism evidence="8 9">
    <name type="scientific">Alteromonas confluentis</name>
    <dbReference type="NCBI Taxonomy" id="1656094"/>
    <lineage>
        <taxon>Bacteria</taxon>
        <taxon>Pseudomonadati</taxon>
        <taxon>Pseudomonadota</taxon>
        <taxon>Gammaproteobacteria</taxon>
        <taxon>Alteromonadales</taxon>
        <taxon>Alteromonadaceae</taxon>
        <taxon>Alteromonas/Salinimonas group</taxon>
        <taxon>Alteromonas</taxon>
    </lineage>
</organism>
<protein>
    <submittedName>
        <fullName evidence="8">Thiamine biosynthesis protein ThiH</fullName>
    </submittedName>
</protein>
<keyword evidence="3" id="KW-0949">S-adenosyl-L-methionine</keyword>
<dbReference type="GO" id="GO:0009228">
    <property type="term" value="P:thiamine biosynthetic process"/>
    <property type="evidence" value="ECO:0007669"/>
    <property type="project" value="InterPro"/>
</dbReference>
<dbReference type="SUPFAM" id="SSF102114">
    <property type="entry name" value="Radical SAM enzymes"/>
    <property type="match status" value="1"/>
</dbReference>
<dbReference type="SMART" id="SM00876">
    <property type="entry name" value="BATS"/>
    <property type="match status" value="1"/>
</dbReference>
<dbReference type="GO" id="GO:0003824">
    <property type="term" value="F:catalytic activity"/>
    <property type="evidence" value="ECO:0007669"/>
    <property type="project" value="InterPro"/>
</dbReference>
<sequence>MKSADALRQYDWDDVSLTLYAKTQRDVQSALRHPAPGWQEFLALISPAAEASLPSMAEKANALTRQRFGHTVSMFVPLYLSNLCANECTYCGFTMSNKIRRVKLSPQQIKDEIRAIKTMGFDSLLLVTGEHETKAGMAYFNEVLPLIRPHFSHLAMEVQPLSTDDYRKLVKLGVDSVLVYQETYHRAHYGQYHLRGQKQDFDWRLETPDRLGEAGMNKIGLGALLGLSDWRTDSALTAMHLYLLQKAYWKTRFSIAFPRIKPCAGDQFSPVSDITDKQLVQLICAYRICFPEVELSLSTRESATFRNSVVPLAINQLSAASQTQPGGYSEKSDALEQFSTEDTRSANDVAASLLAQGIEPVWTDWLQQFGR</sequence>
<dbReference type="Gene3D" id="3.20.20.70">
    <property type="entry name" value="Aldolase class I"/>
    <property type="match status" value="1"/>
</dbReference>
<dbReference type="PANTHER" id="PTHR43583:SF1">
    <property type="entry name" value="2-IMINOACETATE SYNTHASE"/>
    <property type="match status" value="1"/>
</dbReference>
<dbReference type="SFLD" id="SFLDG01060">
    <property type="entry name" value="BATS_domain_containing"/>
    <property type="match status" value="1"/>
</dbReference>
<evidence type="ECO:0000256" key="3">
    <source>
        <dbReference type="ARBA" id="ARBA00022691"/>
    </source>
</evidence>
<evidence type="ECO:0000256" key="2">
    <source>
        <dbReference type="ARBA" id="ARBA00022485"/>
    </source>
</evidence>
<keyword evidence="4" id="KW-0479">Metal-binding</keyword>
<dbReference type="RefSeq" id="WP_070125903.1">
    <property type="nucleotide sequence ID" value="NZ_MDHN01000029.1"/>
</dbReference>
<dbReference type="GO" id="GO:0051539">
    <property type="term" value="F:4 iron, 4 sulfur cluster binding"/>
    <property type="evidence" value="ECO:0007669"/>
    <property type="project" value="UniProtKB-KW"/>
</dbReference>
<dbReference type="Proteomes" id="UP000175691">
    <property type="component" value="Unassembled WGS sequence"/>
</dbReference>
<evidence type="ECO:0000256" key="1">
    <source>
        <dbReference type="ARBA" id="ARBA00001966"/>
    </source>
</evidence>
<gene>
    <name evidence="8" type="ORF">BFC18_13850</name>
</gene>
<dbReference type="SFLD" id="SFLDS00029">
    <property type="entry name" value="Radical_SAM"/>
    <property type="match status" value="1"/>
</dbReference>
<feature type="domain" description="Radical SAM core" evidence="7">
    <location>
        <begin position="70"/>
        <end position="300"/>
    </location>
</feature>
<evidence type="ECO:0000313" key="9">
    <source>
        <dbReference type="Proteomes" id="UP000175691"/>
    </source>
</evidence>
<dbReference type="InterPro" id="IPR013785">
    <property type="entry name" value="Aldolase_TIM"/>
</dbReference>